<keyword evidence="15" id="KW-1185">Reference proteome</keyword>
<keyword evidence="5" id="KW-0479">Metal-binding</keyword>
<comment type="cofactor">
    <cofactor evidence="1">
        <name>Co(2+)</name>
        <dbReference type="ChEBI" id="CHEBI:48828"/>
    </cofactor>
</comment>
<evidence type="ECO:0000256" key="12">
    <source>
        <dbReference type="SAM" id="SignalP"/>
    </source>
</evidence>
<evidence type="ECO:0000256" key="1">
    <source>
        <dbReference type="ARBA" id="ARBA00001941"/>
    </source>
</evidence>
<organism evidence="14 15">
    <name type="scientific">Leucocoprinus birnbaumii</name>
    <dbReference type="NCBI Taxonomy" id="56174"/>
    <lineage>
        <taxon>Eukaryota</taxon>
        <taxon>Fungi</taxon>
        <taxon>Dikarya</taxon>
        <taxon>Basidiomycota</taxon>
        <taxon>Agaricomycotina</taxon>
        <taxon>Agaricomycetes</taxon>
        <taxon>Agaricomycetidae</taxon>
        <taxon>Agaricales</taxon>
        <taxon>Agaricineae</taxon>
        <taxon>Agaricaceae</taxon>
        <taxon>Leucocoprinus</taxon>
    </lineage>
</organism>
<dbReference type="GO" id="GO:0046872">
    <property type="term" value="F:metal ion binding"/>
    <property type="evidence" value="ECO:0007669"/>
    <property type="project" value="UniProtKB-KW"/>
</dbReference>
<keyword evidence="6 12" id="KW-0732">Signal</keyword>
<dbReference type="GO" id="GO:0005975">
    <property type="term" value="P:carbohydrate metabolic process"/>
    <property type="evidence" value="ECO:0007669"/>
    <property type="project" value="InterPro"/>
</dbReference>
<dbReference type="SUPFAM" id="SSF88713">
    <property type="entry name" value="Glycoside hydrolase/deacetylase"/>
    <property type="match status" value="1"/>
</dbReference>
<evidence type="ECO:0000256" key="10">
    <source>
        <dbReference type="ARBA" id="ARBA00023288"/>
    </source>
</evidence>
<keyword evidence="4" id="KW-0336">GPI-anchor</keyword>
<comment type="subcellular location">
    <subcellularLocation>
        <location evidence="2">Cell membrane</location>
        <topology evidence="2">Lipid-anchor</topology>
        <topology evidence="2">GPI-anchor</topology>
    </subcellularLocation>
</comment>
<keyword evidence="8" id="KW-0472">Membrane</keyword>
<dbReference type="PANTHER" id="PTHR46471:SF2">
    <property type="entry name" value="CHITIN DEACETYLASE-RELATED"/>
    <property type="match status" value="1"/>
</dbReference>
<dbReference type="GO" id="GO:0071555">
    <property type="term" value="P:cell wall organization"/>
    <property type="evidence" value="ECO:0007669"/>
    <property type="project" value="UniProtKB-KW"/>
</dbReference>
<dbReference type="PROSITE" id="PS51677">
    <property type="entry name" value="NODB"/>
    <property type="match status" value="1"/>
</dbReference>
<evidence type="ECO:0000256" key="7">
    <source>
        <dbReference type="ARBA" id="ARBA00022801"/>
    </source>
</evidence>
<protein>
    <recommendedName>
        <fullName evidence="13">NodB homology domain-containing protein</fullName>
    </recommendedName>
</protein>
<evidence type="ECO:0000256" key="3">
    <source>
        <dbReference type="ARBA" id="ARBA00022475"/>
    </source>
</evidence>
<evidence type="ECO:0000313" key="15">
    <source>
        <dbReference type="Proteomes" id="UP001213000"/>
    </source>
</evidence>
<evidence type="ECO:0000256" key="9">
    <source>
        <dbReference type="ARBA" id="ARBA00023277"/>
    </source>
</evidence>
<accession>A0AAD5YZI6</accession>
<gene>
    <name evidence="14" type="ORF">NP233_g1482</name>
</gene>
<evidence type="ECO:0000256" key="5">
    <source>
        <dbReference type="ARBA" id="ARBA00022723"/>
    </source>
</evidence>
<keyword evidence="7" id="KW-0378">Hydrolase</keyword>
<dbReference type="Proteomes" id="UP001213000">
    <property type="component" value="Unassembled WGS sequence"/>
</dbReference>
<proteinExistence type="predicted"/>
<sequence length="253" mass="27856">MMFLSTRTAVLIAMAVNSLVGVTSAIPLLGSAKAEVYTHCVQDNWAALSFDDGPAVSTRKAMELLEAVGARGTFFVNGNNWGCIYDKADVVQETIRRGHQVASHTWSHKHLNSLSYNDVKTELTRTHQAIKQITGADVAFMRPPYGEYNDNVLRVAGDLRETVVTWNLDSGDGLGHSLDQQVNEFKQAVKEKRKGIISLQHDVHPDSINKVLPQAIQILRGAKYQLVTVAQCLGMQPYHSVGSPASDKSDWHC</sequence>
<evidence type="ECO:0000313" key="14">
    <source>
        <dbReference type="EMBL" id="KAJ3574862.1"/>
    </source>
</evidence>
<evidence type="ECO:0000256" key="11">
    <source>
        <dbReference type="ARBA" id="ARBA00023316"/>
    </source>
</evidence>
<evidence type="ECO:0000256" key="4">
    <source>
        <dbReference type="ARBA" id="ARBA00022622"/>
    </source>
</evidence>
<dbReference type="Gene3D" id="3.20.20.370">
    <property type="entry name" value="Glycoside hydrolase/deacetylase"/>
    <property type="match status" value="1"/>
</dbReference>
<keyword evidence="11" id="KW-0961">Cell wall biogenesis/degradation</keyword>
<evidence type="ECO:0000256" key="2">
    <source>
        <dbReference type="ARBA" id="ARBA00004609"/>
    </source>
</evidence>
<reference evidence="14" key="1">
    <citation type="submission" date="2022-07" db="EMBL/GenBank/DDBJ databases">
        <title>Genome Sequence of Leucocoprinus birnbaumii.</title>
        <authorList>
            <person name="Buettner E."/>
        </authorList>
    </citation>
    <scope>NUCLEOTIDE SEQUENCE</scope>
    <source>
        <strain evidence="14">VT141</strain>
    </source>
</reference>
<keyword evidence="4" id="KW-0325">Glycoprotein</keyword>
<dbReference type="AlphaFoldDB" id="A0AAD5YZI6"/>
<evidence type="ECO:0000256" key="6">
    <source>
        <dbReference type="ARBA" id="ARBA00022729"/>
    </source>
</evidence>
<dbReference type="GO" id="GO:0016810">
    <property type="term" value="F:hydrolase activity, acting on carbon-nitrogen (but not peptide) bonds"/>
    <property type="evidence" value="ECO:0007669"/>
    <property type="project" value="InterPro"/>
</dbReference>
<evidence type="ECO:0000259" key="13">
    <source>
        <dbReference type="PROSITE" id="PS51677"/>
    </source>
</evidence>
<dbReference type="Pfam" id="PF01522">
    <property type="entry name" value="Polysacc_deac_1"/>
    <property type="match status" value="1"/>
</dbReference>
<dbReference type="InterPro" id="IPR011330">
    <property type="entry name" value="Glyco_hydro/deAcase_b/a-brl"/>
</dbReference>
<name>A0AAD5YZI6_9AGAR</name>
<feature type="domain" description="NodB homology" evidence="13">
    <location>
        <begin position="44"/>
        <end position="227"/>
    </location>
</feature>
<keyword evidence="9" id="KW-0119">Carbohydrate metabolism</keyword>
<keyword evidence="3" id="KW-1003">Cell membrane</keyword>
<feature type="chain" id="PRO_5042173121" description="NodB homology domain-containing protein" evidence="12">
    <location>
        <begin position="26"/>
        <end position="253"/>
    </location>
</feature>
<comment type="caution">
    <text evidence="14">The sequence shown here is derived from an EMBL/GenBank/DDBJ whole genome shotgun (WGS) entry which is preliminary data.</text>
</comment>
<dbReference type="PANTHER" id="PTHR46471">
    <property type="entry name" value="CHITIN DEACETYLASE"/>
    <property type="match status" value="1"/>
</dbReference>
<dbReference type="InterPro" id="IPR002509">
    <property type="entry name" value="NODB_dom"/>
</dbReference>
<dbReference type="GO" id="GO:0098552">
    <property type="term" value="C:side of membrane"/>
    <property type="evidence" value="ECO:0007669"/>
    <property type="project" value="UniProtKB-KW"/>
</dbReference>
<dbReference type="EMBL" id="JANIEX010000055">
    <property type="protein sequence ID" value="KAJ3574862.1"/>
    <property type="molecule type" value="Genomic_DNA"/>
</dbReference>
<keyword evidence="10" id="KW-0449">Lipoprotein</keyword>
<evidence type="ECO:0000256" key="8">
    <source>
        <dbReference type="ARBA" id="ARBA00023136"/>
    </source>
</evidence>
<feature type="signal peptide" evidence="12">
    <location>
        <begin position="1"/>
        <end position="25"/>
    </location>
</feature>
<dbReference type="GO" id="GO:0005886">
    <property type="term" value="C:plasma membrane"/>
    <property type="evidence" value="ECO:0007669"/>
    <property type="project" value="UniProtKB-SubCell"/>
</dbReference>